<evidence type="ECO:0000256" key="2">
    <source>
        <dbReference type="SAM" id="MobiDB-lite"/>
    </source>
</evidence>
<dbReference type="GO" id="GO:0010150">
    <property type="term" value="P:leaf senescence"/>
    <property type="evidence" value="ECO:0007669"/>
    <property type="project" value="UniProtKB-ARBA"/>
</dbReference>
<name>A0A2P6VKF6_9CHLO</name>
<feature type="region of interest" description="Disordered" evidence="2">
    <location>
        <begin position="240"/>
        <end position="372"/>
    </location>
</feature>
<dbReference type="PANTHER" id="PTHR15629">
    <property type="entry name" value="SH3YL1 PROTEIN"/>
    <property type="match status" value="1"/>
</dbReference>
<protein>
    <submittedName>
        <fullName evidence="4">SH3 domain-containing</fullName>
    </submittedName>
</protein>
<comment type="similarity">
    <text evidence="1">Belongs to the senescence regulator S40 family.</text>
</comment>
<feature type="compositionally biased region" description="Low complexity" evidence="2">
    <location>
        <begin position="254"/>
        <end position="297"/>
    </location>
</feature>
<accession>A0A2P6VKF6</accession>
<dbReference type="GO" id="GO:0035091">
    <property type="term" value="F:phosphatidylinositol binding"/>
    <property type="evidence" value="ECO:0007669"/>
    <property type="project" value="TreeGrafter"/>
</dbReference>
<feature type="compositionally biased region" description="Acidic residues" evidence="2">
    <location>
        <begin position="240"/>
        <end position="253"/>
    </location>
</feature>
<evidence type="ECO:0000313" key="4">
    <source>
        <dbReference type="EMBL" id="PSC74547.1"/>
    </source>
</evidence>
<dbReference type="Pfam" id="PF04520">
    <property type="entry name" value="Senescence_reg"/>
    <property type="match status" value="1"/>
</dbReference>
<evidence type="ECO:0000259" key="3">
    <source>
        <dbReference type="Pfam" id="PF04366"/>
    </source>
</evidence>
<dbReference type="CDD" id="cd11524">
    <property type="entry name" value="SYLF"/>
    <property type="match status" value="1"/>
</dbReference>
<dbReference type="OrthoDB" id="443981at2759"/>
<gene>
    <name evidence="4" type="ORF">C2E20_2226</name>
</gene>
<dbReference type="PANTHER" id="PTHR15629:SF2">
    <property type="entry name" value="SH3 DOMAIN-CONTAINING YSC84-LIKE PROTEIN 1"/>
    <property type="match status" value="1"/>
</dbReference>
<sequence length="655" mass="68069">MDRWRELEDDSSRATIIVQKLTSRKEELTQSLPRGTEPMPRSELHFCNGLAFTFVRKVGVGLSFEGGHGFVIRKIYTGDRDGRPQWTWSAPLFLTVAAAGLGLTVGYTEIESVIVLDTAEAVQAFTKSQWSVDTDITGAAGGAMGAHLPATAANMSNMKLSDKTFTYSITKGAILDVSLTGLNYATDPAMNKSFYGNKVTPQAILDGGLEPPEPMRELYAVLDKVLNEYYENVEGEGAVETEVEQAGGGDDEGAGTSAAGAAAGAAAAAAPGEPAPAKSDEGGAAEPEGPADAEISPPAAPHRPRGSARPPSRPPQQQSSSLPPGRRPSDARAPRILALTARQAAAAAMLGHDPPLELDESDLFDEDSGVDMSPAAPTGALAASLHAAAVATARQSAVESESESDDDGIVLESECSSSEAEQDDVEAELVSRIQSLQSSLEGHAVLGDASAGPLGTSHSSQVGSLKSFGGMSFKGKRLFKSDGDLAASMPVHGCTSAPMFAGRRQVAPERQASFTNLGTSMPISIPLLQRRASSNDQVAGGGGDARGGASTFVPPHMLQRQEGEDAFGEALVEPSLGLSPSTGAKRERLLARNAILRSTGFIEVQRAAVIGEVLDPVKEQLLQSSGAVPLAVPGVRADARAPPRSSLTQLLGTSK</sequence>
<dbReference type="InterPro" id="IPR051702">
    <property type="entry name" value="SH3_domain_YSC84-like"/>
</dbReference>
<dbReference type="EMBL" id="LHPF02000004">
    <property type="protein sequence ID" value="PSC74547.1"/>
    <property type="molecule type" value="Genomic_DNA"/>
</dbReference>
<dbReference type="Pfam" id="PF04366">
    <property type="entry name" value="Ysc84"/>
    <property type="match status" value="1"/>
</dbReference>
<evidence type="ECO:0000313" key="5">
    <source>
        <dbReference type="Proteomes" id="UP000239649"/>
    </source>
</evidence>
<reference evidence="4 5" key="1">
    <citation type="journal article" date="2018" name="Plant J.">
        <title>Genome sequences of Chlorella sorokiniana UTEX 1602 and Micractinium conductrix SAG 241.80: implications to maltose excretion by a green alga.</title>
        <authorList>
            <person name="Arriola M.B."/>
            <person name="Velmurugan N."/>
            <person name="Zhang Y."/>
            <person name="Plunkett M.H."/>
            <person name="Hondzo H."/>
            <person name="Barney B.M."/>
        </authorList>
    </citation>
    <scope>NUCLEOTIDE SEQUENCE [LARGE SCALE GENOMIC DNA]</scope>
    <source>
        <strain evidence="4 5">SAG 241.80</strain>
    </source>
</reference>
<dbReference type="InterPro" id="IPR007461">
    <property type="entry name" value="Ysc84_actin-binding"/>
</dbReference>
<dbReference type="AlphaFoldDB" id="A0A2P6VKF6"/>
<organism evidence="4 5">
    <name type="scientific">Micractinium conductrix</name>
    <dbReference type="NCBI Taxonomy" id="554055"/>
    <lineage>
        <taxon>Eukaryota</taxon>
        <taxon>Viridiplantae</taxon>
        <taxon>Chlorophyta</taxon>
        <taxon>core chlorophytes</taxon>
        <taxon>Trebouxiophyceae</taxon>
        <taxon>Chlorellales</taxon>
        <taxon>Chlorellaceae</taxon>
        <taxon>Chlorella clade</taxon>
        <taxon>Micractinium</taxon>
    </lineage>
</organism>
<evidence type="ECO:0000256" key="1">
    <source>
        <dbReference type="ARBA" id="ARBA00034773"/>
    </source>
</evidence>
<dbReference type="InterPro" id="IPR007608">
    <property type="entry name" value="Senescence_reg_S40"/>
</dbReference>
<feature type="compositionally biased region" description="Acidic residues" evidence="2">
    <location>
        <begin position="356"/>
        <end position="369"/>
    </location>
</feature>
<proteinExistence type="inferred from homology"/>
<dbReference type="Proteomes" id="UP000239649">
    <property type="component" value="Unassembled WGS sequence"/>
</dbReference>
<comment type="caution">
    <text evidence="4">The sequence shown here is derived from an EMBL/GenBank/DDBJ whole genome shotgun (WGS) entry which is preliminary data.</text>
</comment>
<feature type="domain" description="Ysc84 actin-binding" evidence="3">
    <location>
        <begin position="98"/>
        <end position="224"/>
    </location>
</feature>
<keyword evidence="5" id="KW-1185">Reference proteome</keyword>
<feature type="compositionally biased region" description="Low complexity" evidence="2">
    <location>
        <begin position="307"/>
        <end position="324"/>
    </location>
</feature>
<feature type="compositionally biased region" description="Low complexity" evidence="2">
    <location>
        <begin position="337"/>
        <end position="350"/>
    </location>
</feature>